<dbReference type="Gene3D" id="2.40.50.40">
    <property type="match status" value="1"/>
</dbReference>
<feature type="domain" description="Chemokine interleukin-8-like" evidence="3">
    <location>
        <begin position="24"/>
        <end position="89"/>
    </location>
</feature>
<evidence type="ECO:0000313" key="4">
    <source>
        <dbReference type="Ensembl" id="ENSDCDP00010001713.1"/>
    </source>
</evidence>
<feature type="signal peptide" evidence="2">
    <location>
        <begin position="1"/>
        <end position="20"/>
    </location>
</feature>
<dbReference type="AlphaFoldDB" id="A0AAY3ZX75"/>
<dbReference type="PANTHER" id="PTHR12015:SF186">
    <property type="entry name" value="C-C MOTIF CHEMOKINE 21-LIKE-RELATED"/>
    <property type="match status" value="1"/>
</dbReference>
<gene>
    <name evidence="4" type="primary">ccl25a</name>
</gene>
<organism evidence="4 5">
    <name type="scientific">Denticeps clupeoides</name>
    <name type="common">denticle herring</name>
    <dbReference type="NCBI Taxonomy" id="299321"/>
    <lineage>
        <taxon>Eukaryota</taxon>
        <taxon>Metazoa</taxon>
        <taxon>Chordata</taxon>
        <taxon>Craniata</taxon>
        <taxon>Vertebrata</taxon>
        <taxon>Euteleostomi</taxon>
        <taxon>Actinopterygii</taxon>
        <taxon>Neopterygii</taxon>
        <taxon>Teleostei</taxon>
        <taxon>Clupei</taxon>
        <taxon>Clupeiformes</taxon>
        <taxon>Denticipitoidei</taxon>
        <taxon>Denticipitidae</taxon>
        <taxon>Denticeps</taxon>
    </lineage>
</organism>
<reference evidence="4" key="3">
    <citation type="submission" date="2025-09" db="UniProtKB">
        <authorList>
            <consortium name="Ensembl"/>
        </authorList>
    </citation>
    <scope>IDENTIFICATION</scope>
</reference>
<dbReference type="InterPro" id="IPR039809">
    <property type="entry name" value="Chemokine_b/g/d"/>
</dbReference>
<dbReference type="SMART" id="SM00199">
    <property type="entry name" value="SCY"/>
    <property type="match status" value="1"/>
</dbReference>
<keyword evidence="2" id="KW-0732">Signal</keyword>
<dbReference type="GeneTree" id="ENSGT00900000141362"/>
<keyword evidence="5" id="KW-1185">Reference proteome</keyword>
<proteinExistence type="predicted"/>
<protein>
    <recommendedName>
        <fullName evidence="3">Chemokine interleukin-8-like domain-containing protein</fullName>
    </recommendedName>
</protein>
<dbReference type="InterPro" id="IPR001811">
    <property type="entry name" value="Chemokine_IL8-like_dom"/>
</dbReference>
<dbReference type="InterPro" id="IPR036048">
    <property type="entry name" value="Interleukin_8-like_sf"/>
</dbReference>
<dbReference type="GO" id="GO:0008009">
    <property type="term" value="F:chemokine activity"/>
    <property type="evidence" value="ECO:0007669"/>
    <property type="project" value="InterPro"/>
</dbReference>
<dbReference type="PANTHER" id="PTHR12015">
    <property type="entry name" value="SMALL INDUCIBLE CYTOKINE A"/>
    <property type="match status" value="1"/>
</dbReference>
<evidence type="ECO:0000256" key="2">
    <source>
        <dbReference type="SAM" id="SignalP"/>
    </source>
</evidence>
<evidence type="ECO:0000313" key="5">
    <source>
        <dbReference type="Proteomes" id="UP000694580"/>
    </source>
</evidence>
<dbReference type="SUPFAM" id="SSF54117">
    <property type="entry name" value="Interleukin 8-like chemokines"/>
    <property type="match status" value="1"/>
</dbReference>
<evidence type="ECO:0000259" key="3">
    <source>
        <dbReference type="SMART" id="SM00199"/>
    </source>
</evidence>
<reference evidence="4 5" key="1">
    <citation type="submission" date="2020-06" db="EMBL/GenBank/DDBJ databases">
        <authorList>
            <consortium name="Wellcome Sanger Institute Data Sharing"/>
        </authorList>
    </citation>
    <scope>NUCLEOTIDE SEQUENCE [LARGE SCALE GENOMIC DNA]</scope>
</reference>
<keyword evidence="1" id="KW-0202">Cytokine</keyword>
<evidence type="ECO:0000256" key="1">
    <source>
        <dbReference type="ARBA" id="ARBA00022514"/>
    </source>
</evidence>
<dbReference type="Pfam" id="PF00048">
    <property type="entry name" value="IL8"/>
    <property type="match status" value="1"/>
</dbReference>
<dbReference type="Ensembl" id="ENSDCDT00010001784.1">
    <property type="protein sequence ID" value="ENSDCDP00010001713.1"/>
    <property type="gene ID" value="ENSDCDG00010000874.1"/>
</dbReference>
<dbReference type="GO" id="GO:0006955">
    <property type="term" value="P:immune response"/>
    <property type="evidence" value="ECO:0007669"/>
    <property type="project" value="InterPro"/>
</dbReference>
<dbReference type="Proteomes" id="UP000694580">
    <property type="component" value="Chromosome 4"/>
</dbReference>
<feature type="chain" id="PRO_5044237446" description="Chemokine interleukin-8-like domain-containing protein" evidence="2">
    <location>
        <begin position="21"/>
        <end position="119"/>
    </location>
</feature>
<dbReference type="GO" id="GO:0005615">
    <property type="term" value="C:extracellular space"/>
    <property type="evidence" value="ECO:0007669"/>
    <property type="project" value="UniProtKB-KW"/>
</dbReference>
<name>A0AAY3ZX75_9TELE</name>
<reference evidence="4" key="2">
    <citation type="submission" date="2025-08" db="UniProtKB">
        <authorList>
            <consortium name="Ensembl"/>
        </authorList>
    </citation>
    <scope>IDENTIFICATION</scope>
</reference>
<sequence length="119" mass="13716">MKFYALLFLVLLTCLYLTTAQGSYEDCCLKYVKTVKPAIKRRVTQYRLQELDGGCNIPAVVNLIRAHTYGRVMCADPKQPWVKSLVHNLDRKMVIDGFFPSRTLFHTLFSRGFKHPCSL</sequence>
<accession>A0AAY3ZX75</accession>